<dbReference type="SUPFAM" id="SSF68906">
    <property type="entry name" value="SAP domain"/>
    <property type="match status" value="1"/>
</dbReference>
<protein>
    <recommendedName>
        <fullName evidence="5">CBM20 domain-containing protein</fullName>
    </recommendedName>
</protein>
<dbReference type="OrthoDB" id="568288at2759"/>
<dbReference type="InterPro" id="IPR013783">
    <property type="entry name" value="Ig-like_fold"/>
</dbReference>
<dbReference type="FunFam" id="2.60.40.10:FF:000552">
    <property type="entry name" value="Related to glucoamylase"/>
    <property type="match status" value="1"/>
</dbReference>
<keyword evidence="4" id="KW-1185">Reference proteome</keyword>
<dbReference type="Proteomes" id="UP000612055">
    <property type="component" value="Unassembled WGS sequence"/>
</dbReference>
<dbReference type="PROSITE" id="PS51166">
    <property type="entry name" value="CBM20"/>
    <property type="match status" value="1"/>
</dbReference>
<dbReference type="Gene3D" id="2.60.40.10">
    <property type="entry name" value="Immunoglobulins"/>
    <property type="match status" value="1"/>
</dbReference>
<dbReference type="Gene3D" id="1.10.720.30">
    <property type="entry name" value="SAP domain"/>
    <property type="match status" value="1"/>
</dbReference>
<dbReference type="InterPro" id="IPR013784">
    <property type="entry name" value="Carb-bd-like_fold"/>
</dbReference>
<dbReference type="SMART" id="SM00513">
    <property type="entry name" value="SAP"/>
    <property type="match status" value="1"/>
</dbReference>
<dbReference type="InterPro" id="IPR003034">
    <property type="entry name" value="SAP_dom"/>
</dbReference>
<name>A0A835YJH8_9CHLO</name>
<dbReference type="AlphaFoldDB" id="A0A835YJH8"/>
<dbReference type="Pfam" id="PF02037">
    <property type="entry name" value="SAP"/>
    <property type="match status" value="1"/>
</dbReference>
<feature type="domain" description="CBM20" evidence="2">
    <location>
        <begin position="23"/>
        <end position="123"/>
    </location>
</feature>
<dbReference type="InterPro" id="IPR036361">
    <property type="entry name" value="SAP_dom_sf"/>
</dbReference>
<sequence length="310" mass="32654">MALLQSRLVVRPAPARRSVARVRCQAGKATVTFKIHQHVEYGQSLLVIGSAPELGSWDAKQAKELSWGEGDVWGCTVPLATGSKVEYKYIVKRKENLDWSPGQNKAVTVPAAAAVEVKDTWDHHTNTVSIVTPAAPAAVEAPDADEASTPVIAAAGAAAPKPSTVAVPPPAAVASTTLGVSAANALPHPHDSHKAIAVSTVENVLVEELEDLDAPHPPQPQLANNIVQAAPMGAVAVGPDPMTAYEEADRMQVLEVGSDSKATSTVAVESKPTLQSMTVSQIKTELKRRGLSTFGSRRELVTRLQNIGFI</sequence>
<evidence type="ECO:0000313" key="4">
    <source>
        <dbReference type="Proteomes" id="UP000612055"/>
    </source>
</evidence>
<comment type="caution">
    <text evidence="3">The sequence shown here is derived from an EMBL/GenBank/DDBJ whole genome shotgun (WGS) entry which is preliminary data.</text>
</comment>
<evidence type="ECO:0000259" key="2">
    <source>
        <dbReference type="PROSITE" id="PS51166"/>
    </source>
</evidence>
<dbReference type="GO" id="GO:0016020">
    <property type="term" value="C:membrane"/>
    <property type="evidence" value="ECO:0007669"/>
    <property type="project" value="TreeGrafter"/>
</dbReference>
<dbReference type="GO" id="GO:2001070">
    <property type="term" value="F:starch binding"/>
    <property type="evidence" value="ECO:0007669"/>
    <property type="project" value="InterPro"/>
</dbReference>
<feature type="domain" description="SAP" evidence="1">
    <location>
        <begin position="274"/>
        <end position="308"/>
    </location>
</feature>
<dbReference type="SMART" id="SM01065">
    <property type="entry name" value="CBM_2"/>
    <property type="match status" value="1"/>
</dbReference>
<dbReference type="InterPro" id="IPR002044">
    <property type="entry name" value="CBM20"/>
</dbReference>
<reference evidence="3" key="1">
    <citation type="journal article" date="2020" name="bioRxiv">
        <title>Comparative genomics of Chlamydomonas.</title>
        <authorList>
            <person name="Craig R.J."/>
            <person name="Hasan A.R."/>
            <person name="Ness R.W."/>
            <person name="Keightley P.D."/>
        </authorList>
    </citation>
    <scope>NUCLEOTIDE SEQUENCE</scope>
    <source>
        <strain evidence="3">CCAP 11/70</strain>
    </source>
</reference>
<dbReference type="PANTHER" id="PTHR15048:SF0">
    <property type="entry name" value="STARCH-BINDING DOMAIN-CONTAINING PROTEIN 1"/>
    <property type="match status" value="1"/>
</dbReference>
<accession>A0A835YJH8</accession>
<evidence type="ECO:0000313" key="3">
    <source>
        <dbReference type="EMBL" id="KAG2502101.1"/>
    </source>
</evidence>
<dbReference type="PROSITE" id="PS50800">
    <property type="entry name" value="SAP"/>
    <property type="match status" value="1"/>
</dbReference>
<gene>
    <name evidence="3" type="ORF">HYH03_000593</name>
</gene>
<evidence type="ECO:0008006" key="5">
    <source>
        <dbReference type="Google" id="ProtNLM"/>
    </source>
</evidence>
<evidence type="ECO:0000259" key="1">
    <source>
        <dbReference type="PROSITE" id="PS50800"/>
    </source>
</evidence>
<dbReference type="SUPFAM" id="SSF49452">
    <property type="entry name" value="Starch-binding domain-like"/>
    <property type="match status" value="1"/>
</dbReference>
<dbReference type="Pfam" id="PF00686">
    <property type="entry name" value="CBM_20"/>
    <property type="match status" value="1"/>
</dbReference>
<proteinExistence type="predicted"/>
<dbReference type="EMBL" id="JAEHOE010000001">
    <property type="protein sequence ID" value="KAG2502101.1"/>
    <property type="molecule type" value="Genomic_DNA"/>
</dbReference>
<organism evidence="3 4">
    <name type="scientific">Edaphochlamys debaryana</name>
    <dbReference type="NCBI Taxonomy" id="47281"/>
    <lineage>
        <taxon>Eukaryota</taxon>
        <taxon>Viridiplantae</taxon>
        <taxon>Chlorophyta</taxon>
        <taxon>core chlorophytes</taxon>
        <taxon>Chlorophyceae</taxon>
        <taxon>CS clade</taxon>
        <taxon>Chlamydomonadales</taxon>
        <taxon>Chlamydomonadales incertae sedis</taxon>
        <taxon>Edaphochlamys</taxon>
    </lineage>
</organism>
<dbReference type="PANTHER" id="PTHR15048">
    <property type="entry name" value="STARCH-BINDING DOMAIN-CONTAINING PROTEIN 1"/>
    <property type="match status" value="1"/>
</dbReference>